<dbReference type="CDD" id="cd00075">
    <property type="entry name" value="HATPase"/>
    <property type="match status" value="1"/>
</dbReference>
<keyword evidence="4" id="KW-0808">Transferase</keyword>
<dbReference type="SUPFAM" id="SSF55781">
    <property type="entry name" value="GAF domain-like"/>
    <property type="match status" value="1"/>
</dbReference>
<dbReference type="Pfam" id="PF01590">
    <property type="entry name" value="GAF"/>
    <property type="match status" value="1"/>
</dbReference>
<dbReference type="Pfam" id="PF00512">
    <property type="entry name" value="HisKA"/>
    <property type="match status" value="1"/>
</dbReference>
<dbReference type="GO" id="GO:0000155">
    <property type="term" value="F:phosphorelay sensor kinase activity"/>
    <property type="evidence" value="ECO:0007669"/>
    <property type="project" value="InterPro"/>
</dbReference>
<evidence type="ECO:0000256" key="5">
    <source>
        <dbReference type="ARBA" id="ARBA00022777"/>
    </source>
</evidence>
<dbReference type="InterPro" id="IPR036097">
    <property type="entry name" value="HisK_dim/P_sf"/>
</dbReference>
<dbReference type="InterPro" id="IPR005467">
    <property type="entry name" value="His_kinase_dom"/>
</dbReference>
<dbReference type="InterPro" id="IPR036890">
    <property type="entry name" value="HATPase_C_sf"/>
</dbReference>
<gene>
    <name evidence="8" type="ORF">DEO27_013620</name>
</gene>
<keyword evidence="9" id="KW-1185">Reference proteome</keyword>
<keyword evidence="5 8" id="KW-0418">Kinase</keyword>
<protein>
    <recommendedName>
        <fullName evidence="2">histidine kinase</fullName>
        <ecNumber evidence="2">2.7.13.3</ecNumber>
    </recommendedName>
</protein>
<dbReference type="PROSITE" id="PS50109">
    <property type="entry name" value="HIS_KIN"/>
    <property type="match status" value="1"/>
</dbReference>
<dbReference type="InterPro" id="IPR029016">
    <property type="entry name" value="GAF-like_dom_sf"/>
</dbReference>
<keyword evidence="6" id="KW-0902">Two-component regulatory system</keyword>
<evidence type="ECO:0000256" key="2">
    <source>
        <dbReference type="ARBA" id="ARBA00012438"/>
    </source>
</evidence>
<dbReference type="RefSeq" id="WP_112574367.1">
    <property type="nucleotide sequence ID" value="NZ_CP043450.1"/>
</dbReference>
<dbReference type="Gene3D" id="3.30.565.10">
    <property type="entry name" value="Histidine kinase-like ATPase, C-terminal domain"/>
    <property type="match status" value="1"/>
</dbReference>
<dbReference type="KEGG" id="mrub:DEO27_013620"/>
<evidence type="ECO:0000313" key="8">
    <source>
        <dbReference type="EMBL" id="QEM11015.1"/>
    </source>
</evidence>
<dbReference type="InterPro" id="IPR004358">
    <property type="entry name" value="Sig_transdc_His_kin-like_C"/>
</dbReference>
<dbReference type="AlphaFoldDB" id="A0A5C1HZA3"/>
<dbReference type="SMART" id="SM00388">
    <property type="entry name" value="HisKA"/>
    <property type="match status" value="1"/>
</dbReference>
<comment type="catalytic activity">
    <reaction evidence="1">
        <text>ATP + protein L-histidine = ADP + protein N-phospho-L-histidine.</text>
        <dbReference type="EC" id="2.7.13.3"/>
    </reaction>
</comment>
<dbReference type="OrthoDB" id="9813151at2"/>
<dbReference type="EMBL" id="CP043450">
    <property type="protein sequence ID" value="QEM11015.1"/>
    <property type="molecule type" value="Genomic_DNA"/>
</dbReference>
<dbReference type="Gene3D" id="3.30.450.40">
    <property type="match status" value="1"/>
</dbReference>
<evidence type="ECO:0000313" key="9">
    <source>
        <dbReference type="Proteomes" id="UP000251402"/>
    </source>
</evidence>
<dbReference type="InterPro" id="IPR003594">
    <property type="entry name" value="HATPase_dom"/>
</dbReference>
<evidence type="ECO:0000259" key="7">
    <source>
        <dbReference type="PROSITE" id="PS50109"/>
    </source>
</evidence>
<dbReference type="Proteomes" id="UP000251402">
    <property type="component" value="Chromosome"/>
</dbReference>
<dbReference type="PANTHER" id="PTHR43711">
    <property type="entry name" value="TWO-COMPONENT HISTIDINE KINASE"/>
    <property type="match status" value="1"/>
</dbReference>
<dbReference type="FunFam" id="3.30.565.10:FF:000006">
    <property type="entry name" value="Sensor histidine kinase WalK"/>
    <property type="match status" value="1"/>
</dbReference>
<name>A0A5C1HZA3_9SPHI</name>
<dbReference type="Gene3D" id="1.10.287.130">
    <property type="match status" value="1"/>
</dbReference>
<dbReference type="PRINTS" id="PR00344">
    <property type="entry name" value="BCTRLSENSOR"/>
</dbReference>
<dbReference type="InterPro" id="IPR003018">
    <property type="entry name" value="GAF"/>
</dbReference>
<dbReference type="SMART" id="SM00065">
    <property type="entry name" value="GAF"/>
    <property type="match status" value="1"/>
</dbReference>
<dbReference type="InterPro" id="IPR003661">
    <property type="entry name" value="HisK_dim/P_dom"/>
</dbReference>
<evidence type="ECO:0000256" key="1">
    <source>
        <dbReference type="ARBA" id="ARBA00000085"/>
    </source>
</evidence>
<feature type="domain" description="Histidine kinase" evidence="7">
    <location>
        <begin position="182"/>
        <end position="393"/>
    </location>
</feature>
<dbReference type="Pfam" id="PF02518">
    <property type="entry name" value="HATPase_c"/>
    <property type="match status" value="1"/>
</dbReference>
<dbReference type="SUPFAM" id="SSF47384">
    <property type="entry name" value="Homodimeric domain of signal transducing histidine kinase"/>
    <property type="match status" value="1"/>
</dbReference>
<evidence type="ECO:0000256" key="3">
    <source>
        <dbReference type="ARBA" id="ARBA00022553"/>
    </source>
</evidence>
<dbReference type="CDD" id="cd00082">
    <property type="entry name" value="HisKA"/>
    <property type="match status" value="1"/>
</dbReference>
<sequence>MDNVYGINLIPDNDAERVAALERYQIFNSHREKAFDSICELACELFSCPISHISFLNSDTEFIKAEVGLNGIQYVSRNEGFCAVAILQPDLLLVEDTHQHELFVNHPYVVDKLRIRFYAGAPIITPDGFIIGTLCLIDMEPRSLTEKERKLLKKLADVAMEQTQLRSENLALLQQRDEFIAVASHEMRTPVTALKAAVQILHTHQDEGAVALQKAMIEQANRSVNKLAFLVNDLFDASRLAARKYSLNKTYFDLGKLINHCCDLLKVSGKHELDIEGDLSVRVVADEERVEQVLVNLIENAMKYAPDSRIILIRISRLSDHVRIEVSDKGPGIDPDQLPHIFKRYFRSENGAPQAGLGLGLYISSEIVKQHGGEIGVESEQGRGSTFWFTLPV</sequence>
<dbReference type="InterPro" id="IPR050736">
    <property type="entry name" value="Sensor_HK_Regulatory"/>
</dbReference>
<dbReference type="SUPFAM" id="SSF55874">
    <property type="entry name" value="ATPase domain of HSP90 chaperone/DNA topoisomerase II/histidine kinase"/>
    <property type="match status" value="1"/>
</dbReference>
<proteinExistence type="predicted"/>
<reference evidence="8" key="1">
    <citation type="submission" date="2019-08" db="EMBL/GenBank/DDBJ databases">
        <title>Comparative genome analysis confer to the adaptation heavy metal polluted environment.</title>
        <authorList>
            <person name="Li Y."/>
        </authorList>
    </citation>
    <scope>NUCLEOTIDE SEQUENCE [LARGE SCALE GENOMIC DNA]</scope>
    <source>
        <strain evidence="8">P1</strain>
    </source>
</reference>
<dbReference type="PANTHER" id="PTHR43711:SF1">
    <property type="entry name" value="HISTIDINE KINASE 1"/>
    <property type="match status" value="1"/>
</dbReference>
<evidence type="ECO:0000256" key="4">
    <source>
        <dbReference type="ARBA" id="ARBA00022679"/>
    </source>
</evidence>
<evidence type="ECO:0000256" key="6">
    <source>
        <dbReference type="ARBA" id="ARBA00023012"/>
    </source>
</evidence>
<dbReference type="EC" id="2.7.13.3" evidence="2"/>
<organism evidence="8 9">
    <name type="scientific">Mucilaginibacter rubeus</name>
    <dbReference type="NCBI Taxonomy" id="2027860"/>
    <lineage>
        <taxon>Bacteria</taxon>
        <taxon>Pseudomonadati</taxon>
        <taxon>Bacteroidota</taxon>
        <taxon>Sphingobacteriia</taxon>
        <taxon>Sphingobacteriales</taxon>
        <taxon>Sphingobacteriaceae</taxon>
        <taxon>Mucilaginibacter</taxon>
    </lineage>
</organism>
<dbReference type="SMART" id="SM00387">
    <property type="entry name" value="HATPase_c"/>
    <property type="match status" value="1"/>
</dbReference>
<keyword evidence="3" id="KW-0597">Phosphoprotein</keyword>
<accession>A0A5C1HZA3</accession>